<gene>
    <name evidence="1" type="ORF">FH972_024889</name>
</gene>
<accession>A0A5N6KZE4</accession>
<evidence type="ECO:0000313" key="2">
    <source>
        <dbReference type="Proteomes" id="UP000327013"/>
    </source>
</evidence>
<reference evidence="1 2" key="1">
    <citation type="submission" date="2019-06" db="EMBL/GenBank/DDBJ databases">
        <title>A chromosomal-level reference genome of Carpinus fangiana (Coryloideae, Betulaceae).</title>
        <authorList>
            <person name="Yang X."/>
            <person name="Wang Z."/>
            <person name="Zhang L."/>
            <person name="Hao G."/>
            <person name="Liu J."/>
            <person name="Yang Y."/>
        </authorList>
    </citation>
    <scope>NUCLEOTIDE SEQUENCE [LARGE SCALE GENOMIC DNA]</scope>
    <source>
        <strain evidence="1">Cfa_2016G</strain>
        <tissue evidence="1">Leaf</tissue>
    </source>
</reference>
<comment type="caution">
    <text evidence="1">The sequence shown here is derived from an EMBL/GenBank/DDBJ whole genome shotgun (WGS) entry which is preliminary data.</text>
</comment>
<proteinExistence type="predicted"/>
<keyword evidence="2" id="KW-1185">Reference proteome</keyword>
<dbReference type="OrthoDB" id="2426273at2759"/>
<organism evidence="1 2">
    <name type="scientific">Carpinus fangiana</name>
    <dbReference type="NCBI Taxonomy" id="176857"/>
    <lineage>
        <taxon>Eukaryota</taxon>
        <taxon>Viridiplantae</taxon>
        <taxon>Streptophyta</taxon>
        <taxon>Embryophyta</taxon>
        <taxon>Tracheophyta</taxon>
        <taxon>Spermatophyta</taxon>
        <taxon>Magnoliopsida</taxon>
        <taxon>eudicotyledons</taxon>
        <taxon>Gunneridae</taxon>
        <taxon>Pentapetalae</taxon>
        <taxon>rosids</taxon>
        <taxon>fabids</taxon>
        <taxon>Fagales</taxon>
        <taxon>Betulaceae</taxon>
        <taxon>Carpinus</taxon>
    </lineage>
</organism>
<protein>
    <submittedName>
        <fullName evidence="1">Uncharacterized protein</fullName>
    </submittedName>
</protein>
<dbReference type="AlphaFoldDB" id="A0A5N6KZE4"/>
<name>A0A5N6KZE4_9ROSI</name>
<dbReference type="EMBL" id="VIBQ01000031">
    <property type="protein sequence ID" value="KAB8416370.1"/>
    <property type="molecule type" value="Genomic_DNA"/>
</dbReference>
<dbReference type="Proteomes" id="UP000327013">
    <property type="component" value="Unassembled WGS sequence"/>
</dbReference>
<evidence type="ECO:0000313" key="1">
    <source>
        <dbReference type="EMBL" id="KAB8416370.1"/>
    </source>
</evidence>
<sequence>MDHLYQQSTAAASSPAPIVARYFPFPSTPVRNTCIHSTPPSTLCDDCRTDPSCHGWLGFPARTGFDLDDFNDGDYSQLGHTVDASFLEGFMQAWLWFGVLHAFFDGVVTIDDADFVRTCHNGEMVLDSTPLNALLLSWYRTCQTWDTERLAGHVAQLDALFLDLRFAMVDALQMGESELLPVSLETRCAVIILTETLEGARGALRGDGHVYKSRTLGVIWFGIMRVSWVQGGSRVTMINATRNAVSRQFLTKRPTCLAM</sequence>